<evidence type="ECO:0000313" key="3">
    <source>
        <dbReference type="Proteomes" id="UP001320420"/>
    </source>
</evidence>
<proteinExistence type="predicted"/>
<comment type="caution">
    <text evidence="2">The sequence shown here is derived from an EMBL/GenBank/DDBJ whole genome shotgun (WGS) entry which is preliminary data.</text>
</comment>
<dbReference type="PANTHER" id="PTHR28307:SF1">
    <property type="entry name" value="PAL1 CELL MORPHOLOGY PROTEIN"/>
    <property type="match status" value="1"/>
</dbReference>
<dbReference type="Proteomes" id="UP001320420">
    <property type="component" value="Unassembled WGS sequence"/>
</dbReference>
<feature type="compositionally biased region" description="Basic and acidic residues" evidence="1">
    <location>
        <begin position="238"/>
        <end position="258"/>
    </location>
</feature>
<accession>A0AAN9UL79</accession>
<evidence type="ECO:0000256" key="1">
    <source>
        <dbReference type="SAM" id="MobiDB-lite"/>
    </source>
</evidence>
<keyword evidence="3" id="KW-1185">Reference proteome</keyword>
<feature type="compositionally biased region" description="Basic and acidic residues" evidence="1">
    <location>
        <begin position="142"/>
        <end position="163"/>
    </location>
</feature>
<dbReference type="InterPro" id="IPR013226">
    <property type="entry name" value="Pal1"/>
</dbReference>
<feature type="compositionally biased region" description="Basic and acidic residues" evidence="1">
    <location>
        <begin position="220"/>
        <end position="229"/>
    </location>
</feature>
<evidence type="ECO:0000313" key="2">
    <source>
        <dbReference type="EMBL" id="KAK7750090.1"/>
    </source>
</evidence>
<dbReference type="GO" id="GO:0005737">
    <property type="term" value="C:cytoplasm"/>
    <property type="evidence" value="ECO:0007669"/>
    <property type="project" value="TreeGrafter"/>
</dbReference>
<reference evidence="2 3" key="1">
    <citation type="submission" date="2024-02" db="EMBL/GenBank/DDBJ databases">
        <title>De novo assembly and annotation of 12 fungi associated with fruit tree decline syndrome in Ontario, Canada.</title>
        <authorList>
            <person name="Sulman M."/>
            <person name="Ellouze W."/>
            <person name="Ilyukhin E."/>
        </authorList>
    </citation>
    <scope>NUCLEOTIDE SEQUENCE [LARGE SCALE GENOMIC DNA]</scope>
    <source>
        <strain evidence="2 3">M11/M66-122</strain>
    </source>
</reference>
<protein>
    <submittedName>
        <fullName evidence="2">Uncharacterized protein</fullName>
    </submittedName>
</protein>
<gene>
    <name evidence="2" type="ORF">SLS62_007958</name>
</gene>
<name>A0AAN9UL79_9PEZI</name>
<dbReference type="EMBL" id="JAKJXP020000070">
    <property type="protein sequence ID" value="KAK7750090.1"/>
    <property type="molecule type" value="Genomic_DNA"/>
</dbReference>
<dbReference type="PANTHER" id="PTHR28307">
    <property type="entry name" value="PROTEIN PAL1"/>
    <property type="match status" value="1"/>
</dbReference>
<feature type="region of interest" description="Disordered" evidence="1">
    <location>
        <begin position="121"/>
        <end position="258"/>
    </location>
</feature>
<organism evidence="2 3">
    <name type="scientific">Diatrype stigma</name>
    <dbReference type="NCBI Taxonomy" id="117547"/>
    <lineage>
        <taxon>Eukaryota</taxon>
        <taxon>Fungi</taxon>
        <taxon>Dikarya</taxon>
        <taxon>Ascomycota</taxon>
        <taxon>Pezizomycotina</taxon>
        <taxon>Sordariomycetes</taxon>
        <taxon>Xylariomycetidae</taxon>
        <taxon>Xylariales</taxon>
        <taxon>Diatrypaceae</taxon>
        <taxon>Diatrype</taxon>
    </lineage>
</organism>
<dbReference type="Pfam" id="PF08316">
    <property type="entry name" value="Pal1"/>
    <property type="match status" value="1"/>
</dbReference>
<sequence length="258" mass="28931">MLQRPLDQIQHHVKVANRTPHLRKKNFVQTDVIDRLDNIGFGGAYHHEGPFDATLASRNRDKRYAPVDAVKTSNMEALKATPPEFVQDSLQKHVPLQGTAIIPPGEPDMFGRTLHYQEGPDIMREDDAPGGPYRRWPGVQYDPKDLKGKGEPSFTKDNDEKAQKQHRKHLSVNGGGAIYEMQPTSHHRSRSSRGKDRGVAVRQRSTSDCGPGPSGYQRVPRGESRDVDTGRTSTSGKRLSDGLKRRLGSLRDKLRDDE</sequence>
<dbReference type="AlphaFoldDB" id="A0AAN9UL79"/>